<dbReference type="AlphaFoldDB" id="A0A2W5D8E7"/>
<dbReference type="InterPro" id="IPR027417">
    <property type="entry name" value="P-loop_NTPase"/>
</dbReference>
<dbReference type="EMBL" id="QFNY01000007">
    <property type="protein sequence ID" value="PZP03606.1"/>
    <property type="molecule type" value="Genomic_DNA"/>
</dbReference>
<dbReference type="InterPro" id="IPR006935">
    <property type="entry name" value="Helicase/UvrB_N"/>
</dbReference>
<dbReference type="Gene3D" id="2.170.16.10">
    <property type="entry name" value="Hedgehog/Intein (Hint) domain"/>
    <property type="match status" value="1"/>
</dbReference>
<reference evidence="4 5" key="1">
    <citation type="submission" date="2017-11" db="EMBL/GenBank/DDBJ databases">
        <title>Infants hospitalized years apart are colonized by the same room-sourced microbial strains.</title>
        <authorList>
            <person name="Brooks B."/>
            <person name="Olm M.R."/>
            <person name="Firek B.A."/>
            <person name="Baker R."/>
            <person name="Thomas B.C."/>
            <person name="Morowitz M.J."/>
            <person name="Banfield J.F."/>
        </authorList>
    </citation>
    <scope>NUCLEOTIDE SEQUENCE [LARGE SCALE GENOMIC DNA]</scope>
    <source>
        <strain evidence="4">S2_012_000_R3_87</strain>
    </source>
</reference>
<name>A0A2W5D8E7_9CORY</name>
<dbReference type="GO" id="GO:0061749">
    <property type="term" value="F:forked DNA-dependent helicase activity"/>
    <property type="evidence" value="ECO:0007669"/>
    <property type="project" value="TreeGrafter"/>
</dbReference>
<dbReference type="GO" id="GO:0005524">
    <property type="term" value="F:ATP binding"/>
    <property type="evidence" value="ECO:0007669"/>
    <property type="project" value="InterPro"/>
</dbReference>
<dbReference type="PROSITE" id="PS51194">
    <property type="entry name" value="HELICASE_CTER"/>
    <property type="match status" value="1"/>
</dbReference>
<evidence type="ECO:0008006" key="6">
    <source>
        <dbReference type="Google" id="ProtNLM"/>
    </source>
</evidence>
<dbReference type="InterPro" id="IPR001650">
    <property type="entry name" value="Helicase_C-like"/>
</dbReference>
<feature type="region of interest" description="Disordered" evidence="1">
    <location>
        <begin position="842"/>
        <end position="863"/>
    </location>
</feature>
<comment type="caution">
    <text evidence="4">The sequence shown here is derived from an EMBL/GenBank/DDBJ whole genome shotgun (WGS) entry which is preliminary data.</text>
</comment>
<feature type="domain" description="Helicase ATP-binding" evidence="2">
    <location>
        <begin position="104"/>
        <end position="250"/>
    </location>
</feature>
<dbReference type="SUPFAM" id="SSF51294">
    <property type="entry name" value="Hedgehog/intein (Hint) domain"/>
    <property type="match status" value="1"/>
</dbReference>
<accession>A0A2W5D8E7</accession>
<dbReference type="InterPro" id="IPR014001">
    <property type="entry name" value="Helicase_ATP-bd"/>
</dbReference>
<feature type="domain" description="Helicase C-terminal" evidence="3">
    <location>
        <begin position="350"/>
        <end position="510"/>
    </location>
</feature>
<dbReference type="PROSITE" id="PS51192">
    <property type="entry name" value="HELICASE_ATP_BIND_1"/>
    <property type="match status" value="1"/>
</dbReference>
<dbReference type="Pfam" id="PF04851">
    <property type="entry name" value="ResIII"/>
    <property type="match status" value="1"/>
</dbReference>
<dbReference type="PANTHER" id="PTHR47396:SF1">
    <property type="entry name" value="ATP-DEPENDENT HELICASE IRC3-RELATED"/>
    <property type="match status" value="1"/>
</dbReference>
<dbReference type="SMART" id="SM00490">
    <property type="entry name" value="HELICc"/>
    <property type="match status" value="1"/>
</dbReference>
<evidence type="ECO:0000259" key="2">
    <source>
        <dbReference type="PROSITE" id="PS51192"/>
    </source>
</evidence>
<dbReference type="SMART" id="SM00487">
    <property type="entry name" value="DEXDc"/>
    <property type="match status" value="1"/>
</dbReference>
<evidence type="ECO:0000313" key="5">
    <source>
        <dbReference type="Proteomes" id="UP000249451"/>
    </source>
</evidence>
<dbReference type="InterPro" id="IPR036844">
    <property type="entry name" value="Hint_dom_sf"/>
</dbReference>
<dbReference type="Proteomes" id="UP000249451">
    <property type="component" value="Unassembled WGS sequence"/>
</dbReference>
<dbReference type="GO" id="GO:0000403">
    <property type="term" value="F:Y-form DNA binding"/>
    <property type="evidence" value="ECO:0007669"/>
    <property type="project" value="TreeGrafter"/>
</dbReference>
<evidence type="ECO:0000259" key="3">
    <source>
        <dbReference type="PROSITE" id="PS51194"/>
    </source>
</evidence>
<gene>
    <name evidence="4" type="ORF">DI609_00635</name>
</gene>
<evidence type="ECO:0000256" key="1">
    <source>
        <dbReference type="SAM" id="MobiDB-lite"/>
    </source>
</evidence>
<dbReference type="SUPFAM" id="SSF52540">
    <property type="entry name" value="P-loop containing nucleoside triphosphate hydrolases"/>
    <property type="match status" value="1"/>
</dbReference>
<dbReference type="GO" id="GO:0016787">
    <property type="term" value="F:hydrolase activity"/>
    <property type="evidence" value="ECO:0007669"/>
    <property type="project" value="InterPro"/>
</dbReference>
<protein>
    <recommendedName>
        <fullName evidence="6">Helicase</fullName>
    </recommendedName>
</protein>
<organism evidence="4 5">
    <name type="scientific">Corynebacterium urealyticum</name>
    <dbReference type="NCBI Taxonomy" id="43771"/>
    <lineage>
        <taxon>Bacteria</taxon>
        <taxon>Bacillati</taxon>
        <taxon>Actinomycetota</taxon>
        <taxon>Actinomycetes</taxon>
        <taxon>Mycobacteriales</taxon>
        <taxon>Corynebacteriaceae</taxon>
        <taxon>Corynebacterium</taxon>
    </lineage>
</organism>
<dbReference type="Gene3D" id="3.40.50.300">
    <property type="entry name" value="P-loop containing nucleotide triphosphate hydrolases"/>
    <property type="match status" value="2"/>
</dbReference>
<dbReference type="Pfam" id="PF00271">
    <property type="entry name" value="Helicase_C"/>
    <property type="match status" value="1"/>
</dbReference>
<dbReference type="PANTHER" id="PTHR47396">
    <property type="entry name" value="TYPE I RESTRICTION ENZYME ECOKI R PROTEIN"/>
    <property type="match status" value="1"/>
</dbReference>
<dbReference type="InterPro" id="IPR050742">
    <property type="entry name" value="Helicase_Restrict-Modif_Enz"/>
</dbReference>
<evidence type="ECO:0000313" key="4">
    <source>
        <dbReference type="EMBL" id="PZP03606.1"/>
    </source>
</evidence>
<sequence>MPCTAPLDMFVAFCSLTGSQLVSGGGDVSGGHAVPEAVAWAIIKTYFDRARPARGASAAHPTWRKCMSDSTDLLAPVDDEPAAGGVEPRQLRPYQKEAADAAEQQWREGYERTSVVLPTGSGKSSVIAELARRAVRRGQRVLALAHRDELLNQMKETYSLVAPELEPGGIVKAEIHEPDKDFVCASFQTLAASPKRLAELGVRDVILVDECHHALAPSYMRVLYDLGLTVPKPRGKKKTNQDDEVFGDHVPQVGSKSKKASDYITQFDHVPEIRACGFTATMTRSDSEQLGKVWSTVAFERDISWAIDNGYLITPKSLTVHVPELKGLANVKTVAGDFNGKQLAEVMEASVESTVDAVQRHAKDRNMIVFAASVNHAEELAAALTIEGIPAGVVVGSSSREVREDTYARFNSGKLQALVTVMVLTEGADFPRCDCVVMARPTKSQVLFCFDDQTEILTDQGWVKGTDVRENARVAAYDTDTGKIEWEKPQRWFSRPLEDGERMVSLSSPTVDMRVTENHRMVWRGRNDKNWRVSEAGDLISRKSQYVMPFAGVQNSSGIDLTDDEIRFVAWVMTDGYVSKNGLAGISQQDPENCRQIESMLDSCGFKWNVVVNNSPTNFGPRKNPLHNYRVCRGKPRGAQYQHLRGWGELGKYIPKHAGSSAYRLLERMDARQWSIFLEVFHRANGAKQAKTNGWTRRGYHLYTPFKEFAEWTQSMCVRRGWRCNVALDTNGRDKPLYAIHCRKVAERYIGGSGQTDREHLEWSPTKPGEQVWCVTVSTGATVVRRNGKAMVSGNCQMVGRSLRHYTDPHTGKKKEDALILDLSGAAADATLSTLTDLWPDAEDEEFDNDGNKLEPASDTGDEQEALALTQQRRGTIELQAVDLLRKAASTNEQTKKGPPHRRVVVLSTSGGVMFVPSSRGGAGMMLWPPHPNRAQNVCVIKFSDYGRTAHPMLDSNGNIMVSNYALMYDLACRAAYEGKDDNDRRTAIMRRAQWRQPGKRPSQKQLELARKMNAPVPAGASMADVSDAISREFMQANLRNMLPSLRRWGLVE</sequence>
<proteinExistence type="predicted"/>
<dbReference type="GO" id="GO:0036121">
    <property type="term" value="F:double-stranded DNA helicase activity"/>
    <property type="evidence" value="ECO:0007669"/>
    <property type="project" value="TreeGrafter"/>
</dbReference>